<dbReference type="EMBL" id="PYFQ01000001">
    <property type="protein sequence ID" value="PSK41020.1"/>
    <property type="molecule type" value="Genomic_DNA"/>
</dbReference>
<dbReference type="AlphaFoldDB" id="A0A2P7YYI8"/>
<keyword evidence="5 8" id="KW-1133">Transmembrane helix</keyword>
<dbReference type="InterPro" id="IPR009038">
    <property type="entry name" value="GOLD_dom"/>
</dbReference>
<name>A0A2P7YYI8_9ASCO</name>
<evidence type="ECO:0000256" key="9">
    <source>
        <dbReference type="SAM" id="SignalP"/>
    </source>
</evidence>
<evidence type="ECO:0000313" key="11">
    <source>
        <dbReference type="EMBL" id="PSK41020.1"/>
    </source>
</evidence>
<evidence type="ECO:0000256" key="2">
    <source>
        <dbReference type="ARBA" id="ARBA00007104"/>
    </source>
</evidence>
<dbReference type="OrthoDB" id="3427at2759"/>
<keyword evidence="12" id="KW-1185">Reference proteome</keyword>
<evidence type="ECO:0000256" key="3">
    <source>
        <dbReference type="ARBA" id="ARBA00022692"/>
    </source>
</evidence>
<evidence type="ECO:0000256" key="5">
    <source>
        <dbReference type="ARBA" id="ARBA00022989"/>
    </source>
</evidence>
<dbReference type="Proteomes" id="UP000241107">
    <property type="component" value="Unassembled WGS sequence"/>
</dbReference>
<evidence type="ECO:0000256" key="4">
    <source>
        <dbReference type="ARBA" id="ARBA00022729"/>
    </source>
</evidence>
<feature type="domain" description="GOLD" evidence="10">
    <location>
        <begin position="29"/>
        <end position="141"/>
    </location>
</feature>
<keyword evidence="3 7" id="KW-0812">Transmembrane</keyword>
<comment type="caution">
    <text evidence="11">The sequence shown here is derived from an EMBL/GenBank/DDBJ whole genome shotgun (WGS) entry which is preliminary data.</text>
</comment>
<dbReference type="Pfam" id="PF01105">
    <property type="entry name" value="EMP24_GP25L"/>
    <property type="match status" value="1"/>
</dbReference>
<gene>
    <name evidence="11" type="ORF">C7M61_000691</name>
</gene>
<evidence type="ECO:0000256" key="1">
    <source>
        <dbReference type="ARBA" id="ARBA00004479"/>
    </source>
</evidence>
<feature type="chain" id="PRO_5015184900" description="GOLD domain-containing protein" evidence="9">
    <location>
        <begin position="19"/>
        <end position="231"/>
    </location>
</feature>
<dbReference type="VEuPathDB" id="FungiDB:C7M61_000691"/>
<protein>
    <recommendedName>
        <fullName evidence="10">GOLD domain-containing protein</fullName>
    </recommendedName>
</protein>
<feature type="transmembrane region" description="Helical" evidence="8">
    <location>
        <begin position="197"/>
        <end position="217"/>
    </location>
</feature>
<dbReference type="PROSITE" id="PS50866">
    <property type="entry name" value="GOLD"/>
    <property type="match status" value="1"/>
</dbReference>
<comment type="similarity">
    <text evidence="2 7">Belongs to the EMP24/GP25L family.</text>
</comment>
<evidence type="ECO:0000256" key="8">
    <source>
        <dbReference type="SAM" id="Phobius"/>
    </source>
</evidence>
<keyword evidence="4 9" id="KW-0732">Signal</keyword>
<evidence type="ECO:0000259" key="10">
    <source>
        <dbReference type="PROSITE" id="PS50866"/>
    </source>
</evidence>
<organism evidence="11 12">
    <name type="scientific">Candidozyma pseudohaemuli</name>
    <dbReference type="NCBI Taxonomy" id="418784"/>
    <lineage>
        <taxon>Eukaryota</taxon>
        <taxon>Fungi</taxon>
        <taxon>Dikarya</taxon>
        <taxon>Ascomycota</taxon>
        <taxon>Saccharomycotina</taxon>
        <taxon>Pichiomycetes</taxon>
        <taxon>Metschnikowiaceae</taxon>
        <taxon>Candidozyma</taxon>
    </lineage>
</organism>
<evidence type="ECO:0000256" key="6">
    <source>
        <dbReference type="ARBA" id="ARBA00023136"/>
    </source>
</evidence>
<dbReference type="PANTHER" id="PTHR22811">
    <property type="entry name" value="TRANSMEMBRANE EMP24 DOMAIN-CONTAINING PROTEIN"/>
    <property type="match status" value="1"/>
</dbReference>
<evidence type="ECO:0000256" key="7">
    <source>
        <dbReference type="RuleBase" id="RU003827"/>
    </source>
</evidence>
<dbReference type="InterPro" id="IPR015720">
    <property type="entry name" value="Emp24-like"/>
</dbReference>
<dbReference type="GO" id="GO:0016020">
    <property type="term" value="C:membrane"/>
    <property type="evidence" value="ECO:0007669"/>
    <property type="project" value="UniProtKB-SubCell"/>
</dbReference>
<evidence type="ECO:0000313" key="12">
    <source>
        <dbReference type="Proteomes" id="UP000241107"/>
    </source>
</evidence>
<dbReference type="GeneID" id="36564083"/>
<keyword evidence="6 8" id="KW-0472">Membrane</keyword>
<accession>A0A2P7YYI8</accession>
<comment type="subcellular location">
    <subcellularLocation>
        <location evidence="1 7">Membrane</location>
        <topology evidence="1 7">Single-pass type I membrane protein</topology>
    </subcellularLocation>
</comment>
<sequence length="231" mass="26509">MLSGVLLWVLLLVTSVSGQVHVYVDTGTRECFTRDLSTESVLLGSYKIEILDEQGIYSVPRDKANTGVIVDVEEVFASNNRVIHQRGSSSGKFLFSALELGSHRICLTPKLFYKRKWKGDDPIELEESRFKRARVTLDFFIGDAKNVLAKDHTEIEELTSRIASLIDKITYIKQEQGFIRAKEATFRDLLEKACERVVSWLILQIAIVGLTFLYQLWTLLRFHMKRKVHID</sequence>
<dbReference type="STRING" id="418784.A0A2P7YYI8"/>
<proteinExistence type="inferred from homology"/>
<reference evidence="11 12" key="1">
    <citation type="submission" date="2018-03" db="EMBL/GenBank/DDBJ databases">
        <title>Candida pseudohaemulonii genome assembly and annotation.</title>
        <authorList>
            <person name="Munoz J.F."/>
            <person name="Gade L.G."/>
            <person name="Chow N.A."/>
            <person name="Litvintseva A.P."/>
            <person name="Loparev V.N."/>
            <person name="Cuomo C.A."/>
        </authorList>
    </citation>
    <scope>NUCLEOTIDE SEQUENCE [LARGE SCALE GENOMIC DNA]</scope>
    <source>
        <strain evidence="11 12">B12108</strain>
    </source>
</reference>
<dbReference type="RefSeq" id="XP_024715719.1">
    <property type="nucleotide sequence ID" value="XM_024856120.1"/>
</dbReference>
<feature type="signal peptide" evidence="9">
    <location>
        <begin position="1"/>
        <end position="18"/>
    </location>
</feature>
<dbReference type="SMART" id="SM01190">
    <property type="entry name" value="EMP24_GP25L"/>
    <property type="match status" value="1"/>
</dbReference>